<dbReference type="AlphaFoldDB" id="A0AAV5GA99"/>
<feature type="region of interest" description="Disordered" evidence="1">
    <location>
        <begin position="421"/>
        <end position="440"/>
    </location>
</feature>
<feature type="compositionally biased region" description="Basic and acidic residues" evidence="1">
    <location>
        <begin position="135"/>
        <end position="145"/>
    </location>
</feature>
<sequence length="560" mass="60511">MGSVRFHPPPTSGSSTAVSSASFPATPAQPAAGSVVYRSAGSSTALPLLTSRKGKEREQDAWQAGAPMLSPPVRPLALPATTSPPVGLGLDETHESYVANLASLPNLRAVAEGDKRRPSIPYAFEPRPPRTRSPGAERRSKDSLRRGATPIIFPSRPVGSISQHRHNPSAPPAVSAHKPPIPPRTKRNVVAAGAYEALTSRRPRFIVVDASPTSSPRGSFDASERDLSLLPTTARRRVKGKRPAREGYLTEADIEELLDDDAEHSSVRRVLRETERERAERAAWSDSAMRGIGFGLSLRLAGREMEQGRKSLAIEQRRAEKKALRKEVARRKRAEAAAANGGESEAELDNHGGRRRNRHFPAPDYSPPMPQSFDPFAQLGRKLSLSRSRERRRRAGEAGAASDGVGLGIVDAFWRKRSASHSRQASAVGAASAEPTTPRTVRGQPIRHLRLSGSVDSLNSRMHSSAPVLPPLPSLQIDETFTSVEGNVTTHFGEALTAPVDLPLQPVGEMRRPSVTAQNAFLSLPPHLHHLLRSPADPVLNCRLDHVGSAAELRARRAPA</sequence>
<feature type="compositionally biased region" description="Low complexity" evidence="1">
    <location>
        <begin position="12"/>
        <end position="28"/>
    </location>
</feature>
<name>A0AAV5GA99_9BASI</name>
<protein>
    <submittedName>
        <fullName evidence="2">Uncharacterized protein</fullName>
    </submittedName>
</protein>
<evidence type="ECO:0000256" key="1">
    <source>
        <dbReference type="SAM" id="MobiDB-lite"/>
    </source>
</evidence>
<accession>A0AAV5GA99</accession>
<evidence type="ECO:0000313" key="2">
    <source>
        <dbReference type="EMBL" id="GJN89316.1"/>
    </source>
</evidence>
<feature type="region of interest" description="Disordered" evidence="1">
    <location>
        <begin position="118"/>
        <end position="185"/>
    </location>
</feature>
<dbReference type="EMBL" id="BQKY01000004">
    <property type="protein sequence ID" value="GJN89316.1"/>
    <property type="molecule type" value="Genomic_DNA"/>
</dbReference>
<keyword evidence="3" id="KW-1185">Reference proteome</keyword>
<feature type="region of interest" description="Disordered" evidence="1">
    <location>
        <begin position="1"/>
        <end position="86"/>
    </location>
</feature>
<dbReference type="Proteomes" id="UP001342314">
    <property type="component" value="Unassembled WGS sequence"/>
</dbReference>
<organism evidence="2 3">
    <name type="scientific">Rhodotorula paludigena</name>
    <dbReference type="NCBI Taxonomy" id="86838"/>
    <lineage>
        <taxon>Eukaryota</taxon>
        <taxon>Fungi</taxon>
        <taxon>Dikarya</taxon>
        <taxon>Basidiomycota</taxon>
        <taxon>Pucciniomycotina</taxon>
        <taxon>Microbotryomycetes</taxon>
        <taxon>Sporidiobolales</taxon>
        <taxon>Sporidiobolaceae</taxon>
        <taxon>Rhodotorula</taxon>
    </lineage>
</organism>
<reference evidence="2 3" key="1">
    <citation type="submission" date="2021-12" db="EMBL/GenBank/DDBJ databases">
        <title>High titer production of polyol ester of fatty acids by Rhodotorula paludigena BS15 towards product separation-free biomass refinery.</title>
        <authorList>
            <person name="Mano J."/>
            <person name="Ono H."/>
            <person name="Tanaka T."/>
            <person name="Naito K."/>
            <person name="Sushida H."/>
            <person name="Ike M."/>
            <person name="Tokuyasu K."/>
            <person name="Kitaoka M."/>
        </authorList>
    </citation>
    <scope>NUCLEOTIDE SEQUENCE [LARGE SCALE GENOMIC DNA]</scope>
    <source>
        <strain evidence="2 3">BS15</strain>
    </source>
</reference>
<comment type="caution">
    <text evidence="2">The sequence shown here is derived from an EMBL/GenBank/DDBJ whole genome shotgun (WGS) entry which is preliminary data.</text>
</comment>
<evidence type="ECO:0000313" key="3">
    <source>
        <dbReference type="Proteomes" id="UP001342314"/>
    </source>
</evidence>
<proteinExistence type="predicted"/>
<feature type="region of interest" description="Disordered" evidence="1">
    <location>
        <begin position="325"/>
        <end position="376"/>
    </location>
</feature>
<gene>
    <name evidence="2" type="ORF">Rhopal_002296-T1</name>
</gene>